<sequence length="163" mass="17869">MRTYKVRAIVGVLAAAALALPGIAATSAASGGGDGGHRGCAAKFDEAQRIDMESFRDFDAEAWREGHHEDAVSVFASGHRFDGIDAIMAAQQSHFANREAIWTWTEIDRHVYGCRSATIEYDATYELPRIGFKSRALTVVTYTYERGRWLSIYDQGTAFPAGS</sequence>
<feature type="domain" description="DUF4440" evidence="2">
    <location>
        <begin position="53"/>
        <end position="149"/>
    </location>
</feature>
<dbReference type="InterPro" id="IPR027843">
    <property type="entry name" value="DUF4440"/>
</dbReference>
<evidence type="ECO:0000313" key="4">
    <source>
        <dbReference type="Proteomes" id="UP000248764"/>
    </source>
</evidence>
<protein>
    <recommendedName>
        <fullName evidence="2">DUF4440 domain-containing protein</fullName>
    </recommendedName>
</protein>
<feature type="chain" id="PRO_5039317939" description="DUF4440 domain-containing protein" evidence="1">
    <location>
        <begin position="25"/>
        <end position="163"/>
    </location>
</feature>
<reference evidence="3 4" key="1">
    <citation type="submission" date="2018-01" db="EMBL/GenBank/DDBJ databases">
        <title>Draft genome sequence of Jiangella sp. GTF31.</title>
        <authorList>
            <person name="Sahin N."/>
            <person name="Ay H."/>
            <person name="Saygin H."/>
        </authorList>
    </citation>
    <scope>NUCLEOTIDE SEQUENCE [LARGE SCALE GENOMIC DNA]</scope>
    <source>
        <strain evidence="3 4">GTF31</strain>
    </source>
</reference>
<evidence type="ECO:0000256" key="1">
    <source>
        <dbReference type="SAM" id="SignalP"/>
    </source>
</evidence>
<name>A0A2W2BVJ7_9ACTN</name>
<keyword evidence="1" id="KW-0732">Signal</keyword>
<feature type="signal peptide" evidence="1">
    <location>
        <begin position="1"/>
        <end position="24"/>
    </location>
</feature>
<dbReference type="EMBL" id="POTW01000019">
    <property type="protein sequence ID" value="PZF83988.1"/>
    <property type="molecule type" value="Genomic_DNA"/>
</dbReference>
<organism evidence="3 4">
    <name type="scientific">Jiangella anatolica</name>
    <dbReference type="NCBI Taxonomy" id="2670374"/>
    <lineage>
        <taxon>Bacteria</taxon>
        <taxon>Bacillati</taxon>
        <taxon>Actinomycetota</taxon>
        <taxon>Actinomycetes</taxon>
        <taxon>Jiangellales</taxon>
        <taxon>Jiangellaceae</taxon>
        <taxon>Jiangella</taxon>
    </lineage>
</organism>
<dbReference type="Pfam" id="PF14534">
    <property type="entry name" value="DUF4440"/>
    <property type="match status" value="1"/>
</dbReference>
<keyword evidence="4" id="KW-1185">Reference proteome</keyword>
<comment type="caution">
    <text evidence="3">The sequence shown here is derived from an EMBL/GenBank/DDBJ whole genome shotgun (WGS) entry which is preliminary data.</text>
</comment>
<dbReference type="Gene3D" id="3.10.450.50">
    <property type="match status" value="1"/>
</dbReference>
<dbReference type="RefSeq" id="WP_158564076.1">
    <property type="nucleotide sequence ID" value="NZ_POTW01000019.1"/>
</dbReference>
<gene>
    <name evidence="3" type="ORF">C1I92_10050</name>
</gene>
<evidence type="ECO:0000313" key="3">
    <source>
        <dbReference type="EMBL" id="PZF83988.1"/>
    </source>
</evidence>
<dbReference type="Proteomes" id="UP000248764">
    <property type="component" value="Unassembled WGS sequence"/>
</dbReference>
<evidence type="ECO:0000259" key="2">
    <source>
        <dbReference type="Pfam" id="PF14534"/>
    </source>
</evidence>
<dbReference type="AlphaFoldDB" id="A0A2W2BVJ7"/>
<accession>A0A2W2BVJ7</accession>
<dbReference type="SUPFAM" id="SSF54427">
    <property type="entry name" value="NTF2-like"/>
    <property type="match status" value="1"/>
</dbReference>
<dbReference type="InterPro" id="IPR032710">
    <property type="entry name" value="NTF2-like_dom_sf"/>
</dbReference>
<proteinExistence type="predicted"/>